<evidence type="ECO:0000256" key="2">
    <source>
        <dbReference type="SAM" id="SignalP"/>
    </source>
</evidence>
<dbReference type="SMART" id="SM00597">
    <property type="entry name" value="ZnF_TTF"/>
    <property type="match status" value="1"/>
</dbReference>
<name>A0A815B9N0_ADIRI</name>
<feature type="signal peptide" evidence="2">
    <location>
        <begin position="1"/>
        <end position="17"/>
    </location>
</feature>
<organism evidence="4 5">
    <name type="scientific">Adineta ricciae</name>
    <name type="common">Rotifer</name>
    <dbReference type="NCBI Taxonomy" id="249248"/>
    <lineage>
        <taxon>Eukaryota</taxon>
        <taxon>Metazoa</taxon>
        <taxon>Spiralia</taxon>
        <taxon>Gnathifera</taxon>
        <taxon>Rotifera</taxon>
        <taxon>Eurotatoria</taxon>
        <taxon>Bdelloidea</taxon>
        <taxon>Adinetida</taxon>
        <taxon>Adinetidae</taxon>
        <taxon>Adineta</taxon>
    </lineage>
</organism>
<proteinExistence type="predicted"/>
<feature type="region of interest" description="Disordered" evidence="1">
    <location>
        <begin position="867"/>
        <end position="904"/>
    </location>
</feature>
<keyword evidence="2" id="KW-0732">Signal</keyword>
<protein>
    <recommendedName>
        <fullName evidence="3">TTF-type domain-containing protein</fullName>
    </recommendedName>
</protein>
<dbReference type="PANTHER" id="PTHR45749:SF37">
    <property type="entry name" value="OS05G0311600 PROTEIN"/>
    <property type="match status" value="1"/>
</dbReference>
<sequence length="904" mass="104259">MNAQLLLILNLCSITLGWYSCPFNDGTFLKPLSENLTIKAECMYLTSPLEWNQFNPNTFDGEYYNSTRQIPLTDLHMKRLLLSSFSSIQNNSSRKHIINYWLINGGGGSQYGMETFGISMLEEIVLNNYDKIYSNTHPIMYLFQYRGAGLSKPSIHCYRATTWTDCAQELIETTIPSSRNESFMIIHAMTNANIAQDLQYQIQYSINQSESICRTSTYIYGLSQGSGIIETYLTIQSINSHMQIIDGIILDGVMSIKHSDVFRNQLKNLNHRFYLYLSKCQQDSLCSKAFHQVTGTNQDIIGVTLTLEMLFETNMTNVQCTTQLGLNDWNLFMLIANQAIEVINYRPLAAILIARIYRCSNEDQQILSRSLPFMVNIAQQSISKRFIDPPYLYPNDGNVLSLTIWSDFIGFNLNENIKENFTFFNDFCINSRVLNEFNLARTGPIQFCDETQIFKYNYTLSSPLRDVLYTRNSNYWGKFKVNQEIFRSKRSGVLLFNGDLDYNSPMSAAQQVQRLFQSESIRTKLIEMKGLTHVTAIQSYTKKGGFQSSTCTHQIIREFLYQEELNLDLDTINYTCSSQDNLIGIDWFYSDPMVNQTLYTVFANSITNYWGVNITDIDMELITNKSKKLNMNLFLIDFYIVLSFLIFCRGLPSNNTFQVKSTCDPDDISKSCNDIPTQSKLTSYPINTDKHSFQSSWYKERPWLEYSVKNNMVYCYYCRHFSCNRSNNHNAFTTTGFNNWKRALEATGGLLKYSQSKLHVTSTKNYESYVSQRQSNSNVMNKLDPGRVIHIPCQMIIFRDHRENSQSSNQGNFLEILYWSATSDLVVKSIVEGSAGNASYLIHDIQNELINIMANQVRGKFSSMLHNHKRIDGKSRKNNVEKENVEKKENVERKMPKSKMSKTK</sequence>
<dbReference type="Proteomes" id="UP000663828">
    <property type="component" value="Unassembled WGS sequence"/>
</dbReference>
<dbReference type="PANTHER" id="PTHR45749">
    <property type="match status" value="1"/>
</dbReference>
<evidence type="ECO:0000256" key="1">
    <source>
        <dbReference type="SAM" id="MobiDB-lite"/>
    </source>
</evidence>
<dbReference type="AlphaFoldDB" id="A0A815B9N0"/>
<reference evidence="4" key="1">
    <citation type="submission" date="2021-02" db="EMBL/GenBank/DDBJ databases">
        <authorList>
            <person name="Nowell W R."/>
        </authorList>
    </citation>
    <scope>NUCLEOTIDE SEQUENCE</scope>
</reference>
<evidence type="ECO:0000313" key="4">
    <source>
        <dbReference type="EMBL" id="CAF1268269.1"/>
    </source>
</evidence>
<dbReference type="EMBL" id="CAJNOR010002249">
    <property type="protein sequence ID" value="CAF1268269.1"/>
    <property type="molecule type" value="Genomic_DNA"/>
</dbReference>
<feature type="chain" id="PRO_5032305194" description="TTF-type domain-containing protein" evidence="2">
    <location>
        <begin position="18"/>
        <end position="904"/>
    </location>
</feature>
<gene>
    <name evidence="4" type="ORF">XAT740_LOCUS27151</name>
</gene>
<evidence type="ECO:0000313" key="5">
    <source>
        <dbReference type="Proteomes" id="UP000663828"/>
    </source>
</evidence>
<accession>A0A815B9N0</accession>
<evidence type="ECO:0000259" key="3">
    <source>
        <dbReference type="SMART" id="SM00597"/>
    </source>
</evidence>
<comment type="caution">
    <text evidence="4">The sequence shown here is derived from an EMBL/GenBank/DDBJ whole genome shotgun (WGS) entry which is preliminary data.</text>
</comment>
<feature type="domain" description="TTF-type" evidence="3">
    <location>
        <begin position="689"/>
        <end position="782"/>
    </location>
</feature>
<keyword evidence="5" id="KW-1185">Reference proteome</keyword>
<feature type="compositionally biased region" description="Basic and acidic residues" evidence="1">
    <location>
        <begin position="870"/>
        <end position="895"/>
    </location>
</feature>
<dbReference type="InterPro" id="IPR006580">
    <property type="entry name" value="Znf_TTF"/>
</dbReference>